<evidence type="ECO:0000313" key="3">
    <source>
        <dbReference type="Proteomes" id="UP000447355"/>
    </source>
</evidence>
<organism evidence="2 3">
    <name type="scientific">Duganella vulcania</name>
    <dbReference type="NCBI Taxonomy" id="2692166"/>
    <lineage>
        <taxon>Bacteria</taxon>
        <taxon>Pseudomonadati</taxon>
        <taxon>Pseudomonadota</taxon>
        <taxon>Betaproteobacteria</taxon>
        <taxon>Burkholderiales</taxon>
        <taxon>Oxalobacteraceae</taxon>
        <taxon>Telluria group</taxon>
        <taxon>Duganella</taxon>
    </lineage>
</organism>
<evidence type="ECO:0000259" key="1">
    <source>
        <dbReference type="Pfam" id="PF06812"/>
    </source>
</evidence>
<dbReference type="Proteomes" id="UP000447355">
    <property type="component" value="Unassembled WGS sequence"/>
</dbReference>
<dbReference type="Pfam" id="PF06812">
    <property type="entry name" value="ImpA_N"/>
    <property type="match status" value="1"/>
</dbReference>
<protein>
    <submittedName>
        <fullName evidence="2">Type VI secretion system protein TssA</fullName>
    </submittedName>
</protein>
<reference evidence="2" key="1">
    <citation type="submission" date="2019-12" db="EMBL/GenBank/DDBJ databases">
        <title>Novel species isolated from a subtropical stream in China.</title>
        <authorList>
            <person name="Lu H."/>
        </authorList>
    </citation>
    <scope>NUCLEOTIDE SEQUENCE [LARGE SCALE GENOMIC DNA]</scope>
    <source>
        <strain evidence="2">FT81W</strain>
    </source>
</reference>
<evidence type="ECO:0000313" key="2">
    <source>
        <dbReference type="EMBL" id="MYM93088.1"/>
    </source>
</evidence>
<sequence>MFDIAQLLQPISAAQPCGEDLAFSAEVDRIAQARVHDDPTLDQGEWIAALKEADWPFVASRSAGMIATRSKDMRLAVWLAEAQAKTRGLRGLGEGYALLAGLCEHFWDDMYPVAEDDDYEQRIGNLFWLLSRTPALVKEAPLAEGAALLADAEYCLAALTELERIVDQRLGADGPGFSAAKDSLQTVIRSVAPVGSMQAAPSGRDAACGPATPAASGPLQDRRQALTQLRMVADFFRRTEPHSPVAYLADKAASWGDMPLHVWLRAVIKDPAAIASVEELLDAKPAGE</sequence>
<dbReference type="NCBIfam" id="TIGR03363">
    <property type="entry name" value="VI_chp_8"/>
    <property type="match status" value="1"/>
</dbReference>
<accession>A0A845GJ34</accession>
<gene>
    <name evidence="2" type="primary">tssA</name>
    <name evidence="2" type="ORF">GTP90_04330</name>
</gene>
<name>A0A845GJ34_9BURK</name>
<dbReference type="InterPro" id="IPR010657">
    <property type="entry name" value="ImpA_N"/>
</dbReference>
<feature type="domain" description="ImpA N-terminal" evidence="1">
    <location>
        <begin position="8"/>
        <end position="130"/>
    </location>
</feature>
<dbReference type="PANTHER" id="PTHR37951">
    <property type="entry name" value="CYTOPLASMIC PROTEIN-RELATED"/>
    <property type="match status" value="1"/>
</dbReference>
<dbReference type="InterPro" id="IPR017740">
    <property type="entry name" value="TssA-like"/>
</dbReference>
<proteinExistence type="predicted"/>
<comment type="caution">
    <text evidence="2">The sequence shown here is derived from an EMBL/GenBank/DDBJ whole genome shotgun (WGS) entry which is preliminary data.</text>
</comment>
<dbReference type="AlphaFoldDB" id="A0A845GJ34"/>
<dbReference type="EMBL" id="WWCX01000002">
    <property type="protein sequence ID" value="MYM93088.1"/>
    <property type="molecule type" value="Genomic_DNA"/>
</dbReference>
<dbReference type="RefSeq" id="WP_161082324.1">
    <property type="nucleotide sequence ID" value="NZ_WWCX01000002.1"/>
</dbReference>
<dbReference type="PANTHER" id="PTHR37951:SF1">
    <property type="entry name" value="TYPE VI SECRETION SYSTEM COMPONENT TSSA1"/>
    <property type="match status" value="1"/>
</dbReference>